<dbReference type="EMBL" id="LVYV01000007">
    <property type="protein sequence ID" value="KZD23883.1"/>
    <property type="molecule type" value="Genomic_DNA"/>
</dbReference>
<dbReference type="PANTHER" id="PTHR36919:SF2">
    <property type="entry name" value="BLL6627 PROTEIN"/>
    <property type="match status" value="1"/>
</dbReference>
<dbReference type="AlphaFoldDB" id="A0A163ZUL0"/>
<name>A0A163ZUL0_9BRAD</name>
<feature type="compositionally biased region" description="Low complexity" evidence="1">
    <location>
        <begin position="91"/>
        <end position="113"/>
    </location>
</feature>
<feature type="compositionally biased region" description="Polar residues" evidence="1">
    <location>
        <begin position="72"/>
        <end position="82"/>
    </location>
</feature>
<evidence type="ECO:0000256" key="2">
    <source>
        <dbReference type="SAM" id="SignalP"/>
    </source>
</evidence>
<accession>A0A163ZUL0</accession>
<gene>
    <name evidence="4" type="ORF">A4A58_25100</name>
</gene>
<dbReference type="Proteomes" id="UP000076574">
    <property type="component" value="Unassembled WGS sequence"/>
</dbReference>
<comment type="caution">
    <text evidence="4">The sequence shown here is derived from an EMBL/GenBank/DDBJ whole genome shotgun (WGS) entry which is preliminary data.</text>
</comment>
<feature type="chain" id="PRO_5007848412" description="DUF2147 domain-containing protein" evidence="2">
    <location>
        <begin position="20"/>
        <end position="252"/>
    </location>
</feature>
<dbReference type="Gene3D" id="2.40.128.520">
    <property type="match status" value="1"/>
</dbReference>
<dbReference type="OrthoDB" id="9811671at2"/>
<feature type="region of interest" description="Disordered" evidence="1">
    <location>
        <begin position="57"/>
        <end position="150"/>
    </location>
</feature>
<evidence type="ECO:0000313" key="5">
    <source>
        <dbReference type="Proteomes" id="UP000076574"/>
    </source>
</evidence>
<dbReference type="RefSeq" id="WP_068731727.1">
    <property type="nucleotide sequence ID" value="NZ_LVYV01000007.1"/>
</dbReference>
<proteinExistence type="predicted"/>
<sequence>MKPLFALAAILLTSTAAQAGDSYSFDIGGRTITIEAPSDCNSTDCISVSIPGVYEYGTKRSKRERDRETREQAPNTPRSEQTAKPAETQKPVVAPKEAAAPATPVTPSVAVAPLPAPAPAPAEKSVPSTVVANAPPTDPVNQQDAPAPVTPAAAATPLGIWMTEKKEGKVRIEQCGANLCGYSMNAKTEANGEKVLINMKPGNNKWAGKIFDPNSGSTYESTIALKGSDTLRVQGCAFGGMFCGGQTWTRVN</sequence>
<evidence type="ECO:0000256" key="1">
    <source>
        <dbReference type="SAM" id="MobiDB-lite"/>
    </source>
</evidence>
<organism evidence="4 5">
    <name type="scientific">Tardiphaga robiniae</name>
    <dbReference type="NCBI Taxonomy" id="943830"/>
    <lineage>
        <taxon>Bacteria</taxon>
        <taxon>Pseudomonadati</taxon>
        <taxon>Pseudomonadota</taxon>
        <taxon>Alphaproteobacteria</taxon>
        <taxon>Hyphomicrobiales</taxon>
        <taxon>Nitrobacteraceae</taxon>
        <taxon>Tardiphaga</taxon>
    </lineage>
</organism>
<evidence type="ECO:0000259" key="3">
    <source>
        <dbReference type="Pfam" id="PF09917"/>
    </source>
</evidence>
<feature type="signal peptide" evidence="2">
    <location>
        <begin position="1"/>
        <end position="19"/>
    </location>
</feature>
<dbReference type="Pfam" id="PF09917">
    <property type="entry name" value="DUF2147"/>
    <property type="match status" value="1"/>
</dbReference>
<reference evidence="4 5" key="1">
    <citation type="submission" date="2016-03" db="EMBL/GenBank/DDBJ databases">
        <title>Microsymbionts genomes from the relict species Vavilovia formosa (Stev.) Fed.</title>
        <authorList>
            <person name="Kopat V."/>
            <person name="Chirak E."/>
            <person name="Kimeklis A."/>
            <person name="Andronov E."/>
        </authorList>
    </citation>
    <scope>NUCLEOTIDE SEQUENCE [LARGE SCALE GENOMIC DNA]</scope>
    <source>
        <strain evidence="4 5">Vaf07</strain>
    </source>
</reference>
<dbReference type="InterPro" id="IPR019223">
    <property type="entry name" value="DUF2147"/>
</dbReference>
<keyword evidence="5" id="KW-1185">Reference proteome</keyword>
<feature type="domain" description="DUF2147" evidence="3">
    <location>
        <begin position="159"/>
        <end position="250"/>
    </location>
</feature>
<dbReference type="STRING" id="943830.A4A58_25100"/>
<keyword evidence="2" id="KW-0732">Signal</keyword>
<dbReference type="PANTHER" id="PTHR36919">
    <property type="entry name" value="BLR1215 PROTEIN"/>
    <property type="match status" value="1"/>
</dbReference>
<protein>
    <recommendedName>
        <fullName evidence="3">DUF2147 domain-containing protein</fullName>
    </recommendedName>
</protein>
<evidence type="ECO:0000313" key="4">
    <source>
        <dbReference type="EMBL" id="KZD23883.1"/>
    </source>
</evidence>